<dbReference type="RefSeq" id="WP_158050712.1">
    <property type="nucleotide sequence ID" value="NZ_WBKB01000001.1"/>
</dbReference>
<reference evidence="1 2" key="1">
    <citation type="submission" date="2019-09" db="EMBL/GenBank/DDBJ databases">
        <title>Phylogeny of genus Pseudoclavibacter and closely related genus.</title>
        <authorList>
            <person name="Li Y."/>
        </authorList>
    </citation>
    <scope>NUCLEOTIDE SEQUENCE [LARGE SCALE GENOMIC DNA]</scope>
    <source>
        <strain evidence="1 2">KCTC 13959</strain>
    </source>
</reference>
<evidence type="ECO:0000313" key="2">
    <source>
        <dbReference type="Proteomes" id="UP000433493"/>
    </source>
</evidence>
<comment type="caution">
    <text evidence="1">The sequence shown here is derived from an EMBL/GenBank/DDBJ whole genome shotgun (WGS) entry which is preliminary data.</text>
</comment>
<organism evidence="1 2">
    <name type="scientific">Gulosibacter chungangensis</name>
    <dbReference type="NCBI Taxonomy" id="979746"/>
    <lineage>
        <taxon>Bacteria</taxon>
        <taxon>Bacillati</taxon>
        <taxon>Actinomycetota</taxon>
        <taxon>Actinomycetes</taxon>
        <taxon>Micrococcales</taxon>
        <taxon>Microbacteriaceae</taxon>
        <taxon>Gulosibacter</taxon>
    </lineage>
</organism>
<evidence type="ECO:0000313" key="1">
    <source>
        <dbReference type="EMBL" id="KAB1644732.1"/>
    </source>
</evidence>
<dbReference type="AlphaFoldDB" id="A0A7J5BFN8"/>
<dbReference type="OrthoDB" id="3216194at2"/>
<dbReference type="Proteomes" id="UP000433493">
    <property type="component" value="Unassembled WGS sequence"/>
</dbReference>
<dbReference type="InterPro" id="IPR021888">
    <property type="entry name" value="DUF3499"/>
</dbReference>
<protein>
    <submittedName>
        <fullName evidence="1">DUF3499 family protein</fullName>
    </submittedName>
</protein>
<name>A0A7J5BFN8_9MICO</name>
<dbReference type="EMBL" id="WBKB01000001">
    <property type="protein sequence ID" value="KAB1644732.1"/>
    <property type="molecule type" value="Genomic_DNA"/>
</dbReference>
<keyword evidence="2" id="KW-1185">Reference proteome</keyword>
<accession>A0A7J5BFN8</accession>
<proteinExistence type="predicted"/>
<gene>
    <name evidence="1" type="ORF">F8O05_00150</name>
</gene>
<sequence length="71" mass="7940">MRTRPCCRVACSRRAEYTLTFDYDDQMAAIGPLAFQAEPHSYDLCALHASRTSVPEGWTLIKPTPIGIDSH</sequence>
<dbReference type="Pfam" id="PF12005">
    <property type="entry name" value="DUF3499"/>
    <property type="match status" value="1"/>
</dbReference>